<feature type="repeat" description="PPR" evidence="3">
    <location>
        <begin position="407"/>
        <end position="441"/>
    </location>
</feature>
<evidence type="ECO:0000256" key="2">
    <source>
        <dbReference type="ARBA" id="ARBA00022737"/>
    </source>
</evidence>
<dbReference type="NCBIfam" id="TIGR00756">
    <property type="entry name" value="PPR"/>
    <property type="match status" value="3"/>
</dbReference>
<comment type="similarity">
    <text evidence="1">Belongs to the PPR family. P subfamily.</text>
</comment>
<dbReference type="InterPro" id="IPR011990">
    <property type="entry name" value="TPR-like_helical_dom_sf"/>
</dbReference>
<dbReference type="PANTHER" id="PTHR47939">
    <property type="entry name" value="MEMBRANE-ASSOCIATED SALT-INDUCIBLE PROTEIN-LIKE"/>
    <property type="match status" value="1"/>
</dbReference>
<reference evidence="4 5" key="1">
    <citation type="submission" date="2018-06" db="EMBL/GenBank/DDBJ databases">
        <title>The Genome of Cuscuta australis (Dodder) Provides Insight into the Evolution of Plant Parasitism.</title>
        <authorList>
            <person name="Liu H."/>
        </authorList>
    </citation>
    <scope>NUCLEOTIDE SEQUENCE [LARGE SCALE GENOMIC DNA]</scope>
    <source>
        <strain evidence="5">cv. Yunnan</strain>
        <tissue evidence="4">Vines</tissue>
    </source>
</reference>
<evidence type="ECO:0000313" key="5">
    <source>
        <dbReference type="Proteomes" id="UP000249390"/>
    </source>
</evidence>
<keyword evidence="5" id="KW-1185">Reference proteome</keyword>
<dbReference type="Pfam" id="PF13041">
    <property type="entry name" value="PPR_2"/>
    <property type="match status" value="2"/>
</dbReference>
<evidence type="ECO:0000313" key="4">
    <source>
        <dbReference type="EMBL" id="RAL44053.1"/>
    </source>
</evidence>
<evidence type="ECO:0000256" key="3">
    <source>
        <dbReference type="PROSITE-ProRule" id="PRU00708"/>
    </source>
</evidence>
<feature type="repeat" description="PPR" evidence="3">
    <location>
        <begin position="372"/>
        <end position="406"/>
    </location>
</feature>
<dbReference type="Proteomes" id="UP000249390">
    <property type="component" value="Unassembled WGS sequence"/>
</dbReference>
<dbReference type="EMBL" id="NQVE01000149">
    <property type="protein sequence ID" value="RAL44053.1"/>
    <property type="molecule type" value="Genomic_DNA"/>
</dbReference>
<accession>A0A328DJ25</accession>
<organism evidence="4 5">
    <name type="scientific">Cuscuta australis</name>
    <dbReference type="NCBI Taxonomy" id="267555"/>
    <lineage>
        <taxon>Eukaryota</taxon>
        <taxon>Viridiplantae</taxon>
        <taxon>Streptophyta</taxon>
        <taxon>Embryophyta</taxon>
        <taxon>Tracheophyta</taxon>
        <taxon>Spermatophyta</taxon>
        <taxon>Magnoliopsida</taxon>
        <taxon>eudicotyledons</taxon>
        <taxon>Gunneridae</taxon>
        <taxon>Pentapetalae</taxon>
        <taxon>asterids</taxon>
        <taxon>lamiids</taxon>
        <taxon>Solanales</taxon>
        <taxon>Convolvulaceae</taxon>
        <taxon>Cuscuteae</taxon>
        <taxon>Cuscuta</taxon>
        <taxon>Cuscuta subgen. Grammica</taxon>
        <taxon>Cuscuta sect. Cleistogrammica</taxon>
    </lineage>
</organism>
<name>A0A328DJ25_9ASTE</name>
<gene>
    <name evidence="4" type="ORF">DM860_018026</name>
</gene>
<evidence type="ECO:0000256" key="1">
    <source>
        <dbReference type="ARBA" id="ARBA00007626"/>
    </source>
</evidence>
<dbReference type="InterPro" id="IPR002885">
    <property type="entry name" value="PPR_rpt"/>
</dbReference>
<sequence>MAKPHPSFFTNVFLRQNPKSIQNSSPNSSIRDRNFSILGESVGSEGSILSNLDDKRDDKQQHLIEIANDVSRIIRTRPRWEQTLMFDFPGVNFSDQNLCCEILKQQKNVIMALRFYHWVSTRSGFSPDPVSSDVVFRGLVRAKAGSLAKSFLENTKFVPKPSSLEPYIECLCYNGLIEEALAVIDELKGVGYCLALSTWNSALFGSIKAGKSGTVWKLYEDMMGCGVTGDADTIGYLIYALSMDNNHSKGYELMGQLLDTGHAPKNVVFNKLIYESCKSKEFYRMTGLLFSMIDKNCSPDIYTYQELIHGVRDSKCRDGLEVFRIFEYIKKRGYAPDMVMYSTVIHSLVKSKMLGKAKKVWVEMIQKGFVPNKYTYNALMYGYLKSGNINEAERLCKEMFDKGYVDSTLTYNILISGFCANGMFMKAYRLFQHMVKEGVARDYITFNSLIKGLSSEGCCKAVYGLNIFFDILEHGLKPPTTLYGFLVKKLFEEGHANEAKWLLNARKAHQPLDAQSELGHIGLARLREVFQQDHGGLTS</sequence>
<evidence type="ECO:0008006" key="6">
    <source>
        <dbReference type="Google" id="ProtNLM"/>
    </source>
</evidence>
<protein>
    <recommendedName>
        <fullName evidence="6">Pentacotripeptide-repeat region of PRORP domain-containing protein</fullName>
    </recommendedName>
</protein>
<feature type="repeat" description="PPR" evidence="3">
    <location>
        <begin position="442"/>
        <end position="478"/>
    </location>
</feature>
<dbReference type="Gene3D" id="1.25.40.10">
    <property type="entry name" value="Tetratricopeptide repeat domain"/>
    <property type="match status" value="3"/>
</dbReference>
<keyword evidence="2" id="KW-0677">Repeat</keyword>
<proteinExistence type="inferred from homology"/>
<dbReference type="PANTHER" id="PTHR47939:SF4">
    <property type="entry name" value="PENTACOTRIPEPTIDE-REPEAT REGION OF PRORP DOMAIN-CONTAINING PROTEIN"/>
    <property type="match status" value="1"/>
</dbReference>
<dbReference type="InterPro" id="IPR050667">
    <property type="entry name" value="PPR-containing_protein"/>
</dbReference>
<feature type="repeat" description="PPR" evidence="3">
    <location>
        <begin position="337"/>
        <end position="371"/>
    </location>
</feature>
<dbReference type="AlphaFoldDB" id="A0A328DJ25"/>
<dbReference type="PROSITE" id="PS51375">
    <property type="entry name" value="PPR"/>
    <property type="match status" value="4"/>
</dbReference>
<dbReference type="Pfam" id="PF01535">
    <property type="entry name" value="PPR"/>
    <property type="match status" value="2"/>
</dbReference>
<comment type="caution">
    <text evidence="4">The sequence shown here is derived from an EMBL/GenBank/DDBJ whole genome shotgun (WGS) entry which is preliminary data.</text>
</comment>